<feature type="transmembrane region" description="Helical" evidence="9">
    <location>
        <begin position="379"/>
        <end position="399"/>
    </location>
</feature>
<evidence type="ECO:0000256" key="7">
    <source>
        <dbReference type="ARBA" id="ARBA00023136"/>
    </source>
</evidence>
<keyword evidence="4" id="KW-1003">Cell membrane</keyword>
<evidence type="ECO:0000313" key="10">
    <source>
        <dbReference type="EMBL" id="KAG7351945.1"/>
    </source>
</evidence>
<dbReference type="PANTHER" id="PTHR43549">
    <property type="entry name" value="MULTIDRUG RESISTANCE PROTEIN YPNP-RELATED"/>
    <property type="match status" value="1"/>
</dbReference>
<dbReference type="PANTHER" id="PTHR43549:SF2">
    <property type="entry name" value="MULTIDRUG RESISTANCE PROTEIN NORM-RELATED"/>
    <property type="match status" value="1"/>
</dbReference>
<dbReference type="OrthoDB" id="71403at2759"/>
<keyword evidence="3" id="KW-0813">Transport</keyword>
<evidence type="ECO:0000256" key="8">
    <source>
        <dbReference type="SAM" id="MobiDB-lite"/>
    </source>
</evidence>
<dbReference type="GO" id="GO:0042910">
    <property type="term" value="F:xenobiotic transmembrane transporter activity"/>
    <property type="evidence" value="ECO:0007669"/>
    <property type="project" value="InterPro"/>
</dbReference>
<evidence type="ECO:0000256" key="1">
    <source>
        <dbReference type="ARBA" id="ARBA00004651"/>
    </source>
</evidence>
<evidence type="ECO:0000256" key="3">
    <source>
        <dbReference type="ARBA" id="ARBA00022448"/>
    </source>
</evidence>
<sequence length="432" mass="47831">MHEDHYTESTGTMTTLPSKDRHHPIETQRLLASNKRAISVDESDEPAESKKEQSIKDDVIDILKLGFPIFLSSLSWVGKKPRIKHYWVTILGVLVGGAIGAGNNMLAGIYLQVSYVCYLRSRSLSSSPGASQNSSGMAIPGFEGYGFTACPLVTVAVTYFQLGFFLWKYLYIQQLHAPCWPGWKRNEITRARVKTFCELYFPAALSSASDFWRVAVIGGVAARLGESEVAVFNTAYRIMWIALIFVGALAGASSINMSIRLGERDPLGARQAGYVGIAMSFAMLLLLGTLIIFQSRWLGLIFTSDAEFLALFEEASLPLTVTLFFMNLSVAIERIPYSMRRTTEVFWMGFIASWGGGGGGQVPAVILSTKYWRNDLVGLYTGMAVGYFLLTILYSIIVLRSDWGKYVEMAQMRSESSTCRTESSSRELATDP</sequence>
<dbReference type="GO" id="GO:0015297">
    <property type="term" value="F:antiporter activity"/>
    <property type="evidence" value="ECO:0007669"/>
    <property type="project" value="InterPro"/>
</dbReference>
<evidence type="ECO:0000313" key="11">
    <source>
        <dbReference type="Proteomes" id="UP000693970"/>
    </source>
</evidence>
<comment type="subcellular location">
    <subcellularLocation>
        <location evidence="1">Cell membrane</location>
        <topology evidence="1">Multi-pass membrane protein</topology>
    </subcellularLocation>
</comment>
<feature type="region of interest" description="Disordered" evidence="8">
    <location>
        <begin position="1"/>
        <end position="52"/>
    </location>
</feature>
<protein>
    <submittedName>
        <fullName evidence="10">MATE efflux family protein</fullName>
    </submittedName>
</protein>
<keyword evidence="5 9" id="KW-0812">Transmembrane</keyword>
<keyword evidence="7 9" id="KW-0472">Membrane</keyword>
<name>A0A9K3KZL8_9STRA</name>
<feature type="transmembrane region" description="Helical" evidence="9">
    <location>
        <begin position="145"/>
        <end position="167"/>
    </location>
</feature>
<feature type="transmembrane region" description="Helical" evidence="9">
    <location>
        <begin position="199"/>
        <end position="222"/>
    </location>
</feature>
<dbReference type="Proteomes" id="UP000693970">
    <property type="component" value="Unassembled WGS sequence"/>
</dbReference>
<dbReference type="GO" id="GO:0005886">
    <property type="term" value="C:plasma membrane"/>
    <property type="evidence" value="ECO:0007669"/>
    <property type="project" value="UniProtKB-SubCell"/>
</dbReference>
<dbReference type="EMBL" id="JAGRRH010000017">
    <property type="protein sequence ID" value="KAG7351945.1"/>
    <property type="molecule type" value="Genomic_DNA"/>
</dbReference>
<evidence type="ECO:0000256" key="4">
    <source>
        <dbReference type="ARBA" id="ARBA00022475"/>
    </source>
</evidence>
<keyword evidence="6 9" id="KW-1133">Transmembrane helix</keyword>
<dbReference type="AlphaFoldDB" id="A0A9K3KZL8"/>
<reference evidence="10" key="1">
    <citation type="journal article" date="2021" name="Sci. Rep.">
        <title>Diploid genomic architecture of Nitzschia inconspicua, an elite biomass production diatom.</title>
        <authorList>
            <person name="Oliver A."/>
            <person name="Podell S."/>
            <person name="Pinowska A."/>
            <person name="Traller J.C."/>
            <person name="Smith S.R."/>
            <person name="McClure R."/>
            <person name="Beliaev A."/>
            <person name="Bohutskyi P."/>
            <person name="Hill E.A."/>
            <person name="Rabines A."/>
            <person name="Zheng H."/>
            <person name="Allen L.Z."/>
            <person name="Kuo A."/>
            <person name="Grigoriev I.V."/>
            <person name="Allen A.E."/>
            <person name="Hazlebeck D."/>
            <person name="Allen E.E."/>
        </authorList>
    </citation>
    <scope>NUCLEOTIDE SEQUENCE</scope>
    <source>
        <strain evidence="10">Hildebrandi</strain>
    </source>
</reference>
<proteinExistence type="inferred from homology"/>
<comment type="similarity">
    <text evidence="2">Belongs to the multi antimicrobial extrusion (MATE) (TC 2.A.66.1) family.</text>
</comment>
<organism evidence="10 11">
    <name type="scientific">Nitzschia inconspicua</name>
    <dbReference type="NCBI Taxonomy" id="303405"/>
    <lineage>
        <taxon>Eukaryota</taxon>
        <taxon>Sar</taxon>
        <taxon>Stramenopiles</taxon>
        <taxon>Ochrophyta</taxon>
        <taxon>Bacillariophyta</taxon>
        <taxon>Bacillariophyceae</taxon>
        <taxon>Bacillariophycidae</taxon>
        <taxon>Bacillariales</taxon>
        <taxon>Bacillariaceae</taxon>
        <taxon>Nitzschia</taxon>
    </lineage>
</organism>
<feature type="transmembrane region" description="Helical" evidence="9">
    <location>
        <begin position="86"/>
        <end position="111"/>
    </location>
</feature>
<gene>
    <name evidence="10" type="ORF">IV203_007993</name>
</gene>
<reference evidence="10" key="2">
    <citation type="submission" date="2021-04" db="EMBL/GenBank/DDBJ databases">
        <authorList>
            <person name="Podell S."/>
        </authorList>
    </citation>
    <scope>NUCLEOTIDE SEQUENCE</scope>
    <source>
        <strain evidence="10">Hildebrandi</strain>
    </source>
</reference>
<feature type="transmembrane region" description="Helical" evidence="9">
    <location>
        <begin position="234"/>
        <end position="252"/>
    </location>
</feature>
<keyword evidence="11" id="KW-1185">Reference proteome</keyword>
<evidence type="ECO:0000256" key="9">
    <source>
        <dbReference type="SAM" id="Phobius"/>
    </source>
</evidence>
<evidence type="ECO:0000256" key="2">
    <source>
        <dbReference type="ARBA" id="ARBA00010199"/>
    </source>
</evidence>
<evidence type="ECO:0000256" key="6">
    <source>
        <dbReference type="ARBA" id="ARBA00022989"/>
    </source>
</evidence>
<feature type="transmembrane region" description="Helical" evidence="9">
    <location>
        <begin position="273"/>
        <end position="295"/>
    </location>
</feature>
<dbReference type="Pfam" id="PF01554">
    <property type="entry name" value="MatE"/>
    <property type="match status" value="1"/>
</dbReference>
<dbReference type="InterPro" id="IPR052031">
    <property type="entry name" value="Membrane_Transporter-Flippase"/>
</dbReference>
<accession>A0A9K3KZL8</accession>
<feature type="transmembrane region" description="Helical" evidence="9">
    <location>
        <begin position="315"/>
        <end position="333"/>
    </location>
</feature>
<feature type="transmembrane region" description="Helical" evidence="9">
    <location>
        <begin position="345"/>
        <end position="367"/>
    </location>
</feature>
<evidence type="ECO:0000256" key="5">
    <source>
        <dbReference type="ARBA" id="ARBA00022692"/>
    </source>
</evidence>
<dbReference type="InterPro" id="IPR002528">
    <property type="entry name" value="MATE_fam"/>
</dbReference>
<comment type="caution">
    <text evidence="10">The sequence shown here is derived from an EMBL/GenBank/DDBJ whole genome shotgun (WGS) entry which is preliminary data.</text>
</comment>
<feature type="compositionally biased region" description="Polar residues" evidence="8">
    <location>
        <begin position="8"/>
        <end position="17"/>
    </location>
</feature>